<keyword evidence="3" id="KW-1185">Reference proteome</keyword>
<sequence length="344" mass="39000">MKLKVAEYNMEWMKNLFVNGIPVNVPPPVGKPESDWNEQERLTMKSQRLISVLAHLDADIVAVVEGPDTLANGTKTAKAQLELWMTTFGLTQRNYKVVQGYTSRGQQELCAIYDADKLILEHTPEGKNSFDEPFLADTLEQSIKEQYEHFRPPVELTVKDKASPGKLFKMIIAHAKSKGIFNHVDYARYEYLSNLNRRKLYAECMHMRERVDQWINEGDKVLVTGDINDGMGSDFYENRFGKSAIEILLGSVYEPELILKSALGKPKLGKYGWSPSSSSFTDTITKNWFTVLIDHILVSQDIKIDSGAVLNPYSEPHKSDLSQELKDALKKASDHFPVIVEIEV</sequence>
<dbReference type="AlphaFoldDB" id="A0A3G2LAG1"/>
<evidence type="ECO:0000259" key="1">
    <source>
        <dbReference type="Pfam" id="PF03372"/>
    </source>
</evidence>
<evidence type="ECO:0000313" key="3">
    <source>
        <dbReference type="Proteomes" id="UP000276309"/>
    </source>
</evidence>
<evidence type="ECO:0000313" key="2">
    <source>
        <dbReference type="EMBL" id="AYN69191.1"/>
    </source>
</evidence>
<dbReference type="GO" id="GO:0003824">
    <property type="term" value="F:catalytic activity"/>
    <property type="evidence" value="ECO:0007669"/>
    <property type="project" value="InterPro"/>
</dbReference>
<accession>A0A3G2LAG1</accession>
<protein>
    <recommendedName>
        <fullName evidence="1">Endonuclease/exonuclease/phosphatase domain-containing protein</fullName>
    </recommendedName>
</protein>
<dbReference type="Gene3D" id="3.60.10.10">
    <property type="entry name" value="Endonuclease/exonuclease/phosphatase"/>
    <property type="match status" value="1"/>
</dbReference>
<dbReference type="SUPFAM" id="SSF56219">
    <property type="entry name" value="DNase I-like"/>
    <property type="match status" value="1"/>
</dbReference>
<dbReference type="InterPro" id="IPR036691">
    <property type="entry name" value="Endo/exonu/phosph_ase_sf"/>
</dbReference>
<feature type="domain" description="Endonuclease/exonuclease/phosphatase" evidence="1">
    <location>
        <begin position="215"/>
        <end position="335"/>
    </location>
</feature>
<gene>
    <name evidence="2" type="ORF">D1013_18265</name>
</gene>
<dbReference type="InterPro" id="IPR005135">
    <property type="entry name" value="Endo/exonuclease/phosphatase"/>
</dbReference>
<dbReference type="EMBL" id="CP032050">
    <property type="protein sequence ID" value="AYN69191.1"/>
    <property type="molecule type" value="Genomic_DNA"/>
</dbReference>
<dbReference type="Pfam" id="PF03372">
    <property type="entry name" value="Exo_endo_phos"/>
    <property type="match status" value="1"/>
</dbReference>
<organism evidence="2 3">
    <name type="scientific">Euzebyella marina</name>
    <dbReference type="NCBI Taxonomy" id="1761453"/>
    <lineage>
        <taxon>Bacteria</taxon>
        <taxon>Pseudomonadati</taxon>
        <taxon>Bacteroidota</taxon>
        <taxon>Flavobacteriia</taxon>
        <taxon>Flavobacteriales</taxon>
        <taxon>Flavobacteriaceae</taxon>
        <taxon>Euzebyella</taxon>
    </lineage>
</organism>
<name>A0A3G2LAG1_9FLAO</name>
<dbReference type="RefSeq" id="WP_121850197.1">
    <property type="nucleotide sequence ID" value="NZ_CP032050.1"/>
</dbReference>
<proteinExistence type="predicted"/>
<dbReference type="KEGG" id="emar:D1013_18265"/>
<dbReference type="OrthoDB" id="6199360at2"/>
<dbReference type="Proteomes" id="UP000276309">
    <property type="component" value="Chromosome"/>
</dbReference>
<reference evidence="2 3" key="1">
    <citation type="submission" date="2018-08" db="EMBL/GenBank/DDBJ databases">
        <title>The reduced genetic potential of extracellular carbohydrate catabolism in Euzebyella marina RN62, a Flavobacteriia bacterium isolated from the hadal water.</title>
        <authorList>
            <person name="Xue C."/>
        </authorList>
    </citation>
    <scope>NUCLEOTIDE SEQUENCE [LARGE SCALE GENOMIC DNA]</scope>
    <source>
        <strain evidence="2 3">RN62</strain>
    </source>
</reference>